<evidence type="ECO:0008006" key="4">
    <source>
        <dbReference type="Google" id="ProtNLM"/>
    </source>
</evidence>
<feature type="transmembrane region" description="Helical" evidence="1">
    <location>
        <begin position="30"/>
        <end position="48"/>
    </location>
</feature>
<keyword evidence="1" id="KW-1133">Transmembrane helix</keyword>
<dbReference type="AlphaFoldDB" id="A0A8S1RV57"/>
<name>A0A8S1RV57_9CILI</name>
<sequence>MLKLLKVYHIQNYLNLLKNPDFIYNLYKEFIVIPIMIFMILEQLYLLVKIIVNNMMIMQIVQMKSIQQVQILMDIRIYIIY</sequence>
<gene>
    <name evidence="2" type="ORF">PSON_ATCC_30995.1.T2800012</name>
</gene>
<keyword evidence="1" id="KW-0812">Transmembrane</keyword>
<keyword evidence="3" id="KW-1185">Reference proteome</keyword>
<proteinExistence type="predicted"/>
<dbReference type="Proteomes" id="UP000692954">
    <property type="component" value="Unassembled WGS sequence"/>
</dbReference>
<protein>
    <recommendedName>
        <fullName evidence="4">Transmembrane protein</fullName>
    </recommendedName>
</protein>
<reference evidence="2" key="1">
    <citation type="submission" date="2021-01" db="EMBL/GenBank/DDBJ databases">
        <authorList>
            <consortium name="Genoscope - CEA"/>
            <person name="William W."/>
        </authorList>
    </citation>
    <scope>NUCLEOTIDE SEQUENCE</scope>
</reference>
<dbReference type="EMBL" id="CAJJDN010000280">
    <property type="protein sequence ID" value="CAD8130354.1"/>
    <property type="molecule type" value="Genomic_DNA"/>
</dbReference>
<accession>A0A8S1RV57</accession>
<evidence type="ECO:0000256" key="1">
    <source>
        <dbReference type="SAM" id="Phobius"/>
    </source>
</evidence>
<evidence type="ECO:0000313" key="2">
    <source>
        <dbReference type="EMBL" id="CAD8130354.1"/>
    </source>
</evidence>
<evidence type="ECO:0000313" key="3">
    <source>
        <dbReference type="Proteomes" id="UP000692954"/>
    </source>
</evidence>
<comment type="caution">
    <text evidence="2">The sequence shown here is derived from an EMBL/GenBank/DDBJ whole genome shotgun (WGS) entry which is preliminary data.</text>
</comment>
<keyword evidence="1" id="KW-0472">Membrane</keyword>
<organism evidence="2 3">
    <name type="scientific">Paramecium sonneborni</name>
    <dbReference type="NCBI Taxonomy" id="65129"/>
    <lineage>
        <taxon>Eukaryota</taxon>
        <taxon>Sar</taxon>
        <taxon>Alveolata</taxon>
        <taxon>Ciliophora</taxon>
        <taxon>Intramacronucleata</taxon>
        <taxon>Oligohymenophorea</taxon>
        <taxon>Peniculida</taxon>
        <taxon>Parameciidae</taxon>
        <taxon>Paramecium</taxon>
    </lineage>
</organism>